<gene>
    <name evidence="5" type="ORF">FDP22_13975</name>
</gene>
<keyword evidence="1" id="KW-0805">Transcription regulation</keyword>
<dbReference type="Pfam" id="PF12802">
    <property type="entry name" value="MarR_2"/>
    <property type="match status" value="1"/>
</dbReference>
<evidence type="ECO:0000313" key="5">
    <source>
        <dbReference type="EMBL" id="QDL92795.1"/>
    </source>
</evidence>
<dbReference type="EMBL" id="CP040818">
    <property type="protein sequence ID" value="QDL92795.1"/>
    <property type="molecule type" value="Genomic_DNA"/>
</dbReference>
<dbReference type="InterPro" id="IPR036388">
    <property type="entry name" value="WH-like_DNA-bd_sf"/>
</dbReference>
<dbReference type="InterPro" id="IPR036390">
    <property type="entry name" value="WH_DNA-bd_sf"/>
</dbReference>
<dbReference type="KEGG" id="ppru:FDP22_13975"/>
<dbReference type="PANTHER" id="PTHR33164:SF57">
    <property type="entry name" value="MARR-FAMILY TRANSCRIPTIONAL REGULATOR"/>
    <property type="match status" value="1"/>
</dbReference>
<dbReference type="PROSITE" id="PS50995">
    <property type="entry name" value="HTH_MARR_2"/>
    <property type="match status" value="1"/>
</dbReference>
<evidence type="ECO:0000256" key="2">
    <source>
        <dbReference type="ARBA" id="ARBA00023125"/>
    </source>
</evidence>
<dbReference type="PRINTS" id="PR00598">
    <property type="entry name" value="HTHMARR"/>
</dbReference>
<feature type="domain" description="HTH marR-type" evidence="4">
    <location>
        <begin position="25"/>
        <end position="157"/>
    </location>
</feature>
<sequence>MSGPAPRAPAPLPAAAPGADLSRFHDSLGFLLRLSQQRNFARFFATLGPLDLTPGAFTILLALRDNPGLRQGVLAKALMIKRANMAKIVRVLADRGLVARQVPEDDRRAVELILTAQGAAFVAAREAAFFRHDRESSPELTEQERKTLLGLLRKLAGREGDAP</sequence>
<accession>A0A5B8FWC0</accession>
<dbReference type="GO" id="GO:0006950">
    <property type="term" value="P:response to stress"/>
    <property type="evidence" value="ECO:0007669"/>
    <property type="project" value="TreeGrafter"/>
</dbReference>
<evidence type="ECO:0000256" key="1">
    <source>
        <dbReference type="ARBA" id="ARBA00023015"/>
    </source>
</evidence>
<proteinExistence type="predicted"/>
<dbReference type="SUPFAM" id="SSF46785">
    <property type="entry name" value="Winged helix' DNA-binding domain"/>
    <property type="match status" value="1"/>
</dbReference>
<keyword evidence="2" id="KW-0238">DNA-binding</keyword>
<dbReference type="AlphaFoldDB" id="A0A5B8FWC0"/>
<keyword evidence="3" id="KW-0804">Transcription</keyword>
<evidence type="ECO:0000256" key="3">
    <source>
        <dbReference type="ARBA" id="ARBA00023163"/>
    </source>
</evidence>
<dbReference type="InterPro" id="IPR023187">
    <property type="entry name" value="Tscrpt_reg_MarR-type_CS"/>
</dbReference>
<dbReference type="SMART" id="SM00347">
    <property type="entry name" value="HTH_MARR"/>
    <property type="match status" value="1"/>
</dbReference>
<evidence type="ECO:0000259" key="4">
    <source>
        <dbReference type="PROSITE" id="PS50995"/>
    </source>
</evidence>
<keyword evidence="6" id="KW-1185">Reference proteome</keyword>
<dbReference type="Gene3D" id="1.10.10.10">
    <property type="entry name" value="Winged helix-like DNA-binding domain superfamily/Winged helix DNA-binding domain"/>
    <property type="match status" value="1"/>
</dbReference>
<dbReference type="InterPro" id="IPR039422">
    <property type="entry name" value="MarR/SlyA-like"/>
</dbReference>
<dbReference type="RefSeq" id="WP_138574578.1">
    <property type="nucleotide sequence ID" value="NZ_CP040818.1"/>
</dbReference>
<name>A0A5B8FWC0_9RHOB</name>
<dbReference type="Proteomes" id="UP000305888">
    <property type="component" value="Chromosome"/>
</dbReference>
<dbReference type="GO" id="GO:0003677">
    <property type="term" value="F:DNA binding"/>
    <property type="evidence" value="ECO:0007669"/>
    <property type="project" value="UniProtKB-KW"/>
</dbReference>
<protein>
    <submittedName>
        <fullName evidence="5">MarR family transcriptional regulator</fullName>
    </submittedName>
</protein>
<dbReference type="GO" id="GO:0003700">
    <property type="term" value="F:DNA-binding transcription factor activity"/>
    <property type="evidence" value="ECO:0007669"/>
    <property type="project" value="InterPro"/>
</dbReference>
<organism evidence="5 6">
    <name type="scientific">Paroceanicella profunda</name>
    <dbReference type="NCBI Taxonomy" id="2579971"/>
    <lineage>
        <taxon>Bacteria</taxon>
        <taxon>Pseudomonadati</taxon>
        <taxon>Pseudomonadota</taxon>
        <taxon>Alphaproteobacteria</taxon>
        <taxon>Rhodobacterales</taxon>
        <taxon>Paracoccaceae</taxon>
        <taxon>Paroceanicella</taxon>
    </lineage>
</organism>
<dbReference type="InterPro" id="IPR000835">
    <property type="entry name" value="HTH_MarR-typ"/>
</dbReference>
<reference evidence="5 6" key="1">
    <citation type="submission" date="2019-06" db="EMBL/GenBank/DDBJ databases">
        <title>Genome sequence of Rhodobacteraceae bacterium D4M1.</title>
        <authorList>
            <person name="Cao J."/>
        </authorList>
    </citation>
    <scope>NUCLEOTIDE SEQUENCE [LARGE SCALE GENOMIC DNA]</scope>
    <source>
        <strain evidence="5 6">D4M1</strain>
    </source>
</reference>
<dbReference type="OrthoDB" id="7269152at2"/>
<evidence type="ECO:0000313" key="6">
    <source>
        <dbReference type="Proteomes" id="UP000305888"/>
    </source>
</evidence>
<dbReference type="PROSITE" id="PS01117">
    <property type="entry name" value="HTH_MARR_1"/>
    <property type="match status" value="1"/>
</dbReference>
<dbReference type="PANTHER" id="PTHR33164">
    <property type="entry name" value="TRANSCRIPTIONAL REGULATOR, MARR FAMILY"/>
    <property type="match status" value="1"/>
</dbReference>